<keyword evidence="3" id="KW-1185">Reference proteome</keyword>
<gene>
    <name evidence="2" type="ORF">NE237_008876</name>
</gene>
<feature type="compositionally biased region" description="Basic and acidic residues" evidence="1">
    <location>
        <begin position="75"/>
        <end position="89"/>
    </location>
</feature>
<evidence type="ECO:0000313" key="3">
    <source>
        <dbReference type="Proteomes" id="UP001141806"/>
    </source>
</evidence>
<reference evidence="2" key="1">
    <citation type="journal article" date="2023" name="Plant J.">
        <title>The genome of the king protea, Protea cynaroides.</title>
        <authorList>
            <person name="Chang J."/>
            <person name="Duong T.A."/>
            <person name="Schoeman C."/>
            <person name="Ma X."/>
            <person name="Roodt D."/>
            <person name="Barker N."/>
            <person name="Li Z."/>
            <person name="Van de Peer Y."/>
            <person name="Mizrachi E."/>
        </authorList>
    </citation>
    <scope>NUCLEOTIDE SEQUENCE</scope>
    <source>
        <tissue evidence="2">Young leaves</tissue>
    </source>
</reference>
<feature type="region of interest" description="Disordered" evidence="1">
    <location>
        <begin position="75"/>
        <end position="124"/>
    </location>
</feature>
<dbReference type="Proteomes" id="UP001141806">
    <property type="component" value="Unassembled WGS sequence"/>
</dbReference>
<dbReference type="AlphaFoldDB" id="A0A9Q0KXK0"/>
<protein>
    <submittedName>
        <fullName evidence="2">Uncharacterized protein</fullName>
    </submittedName>
</protein>
<accession>A0A9Q0KXK0</accession>
<dbReference type="EMBL" id="JAMYWD010000002">
    <property type="protein sequence ID" value="KAJ4978096.1"/>
    <property type="molecule type" value="Genomic_DNA"/>
</dbReference>
<comment type="caution">
    <text evidence="2">The sequence shown here is derived from an EMBL/GenBank/DDBJ whole genome shotgun (WGS) entry which is preliminary data.</text>
</comment>
<evidence type="ECO:0000313" key="2">
    <source>
        <dbReference type="EMBL" id="KAJ4978096.1"/>
    </source>
</evidence>
<proteinExistence type="predicted"/>
<organism evidence="2 3">
    <name type="scientific">Protea cynaroides</name>
    <dbReference type="NCBI Taxonomy" id="273540"/>
    <lineage>
        <taxon>Eukaryota</taxon>
        <taxon>Viridiplantae</taxon>
        <taxon>Streptophyta</taxon>
        <taxon>Embryophyta</taxon>
        <taxon>Tracheophyta</taxon>
        <taxon>Spermatophyta</taxon>
        <taxon>Magnoliopsida</taxon>
        <taxon>Proteales</taxon>
        <taxon>Proteaceae</taxon>
        <taxon>Protea</taxon>
    </lineage>
</organism>
<feature type="region of interest" description="Disordered" evidence="1">
    <location>
        <begin position="1"/>
        <end position="23"/>
    </location>
</feature>
<feature type="compositionally biased region" description="Low complexity" evidence="1">
    <location>
        <begin position="11"/>
        <end position="23"/>
    </location>
</feature>
<name>A0A9Q0KXK0_9MAGN</name>
<feature type="compositionally biased region" description="Low complexity" evidence="1">
    <location>
        <begin position="99"/>
        <end position="117"/>
    </location>
</feature>
<sequence length="223" mass="24970">MNEKNTIIGMSNPSSNSTSQSARNFRGVRAVPISKNSPEHLLFRRLRQRLLFAKPRSLIPPQAFQQVRTFGTCEQEKTTEVKVESHEIPQGDSDEDMEAAPSASSSGAASSAAPAPALLDDDEDNDGKYKIEVEVEDESKPLVPSIQIIKSEASLLISTIVLKDMSLSSTLFQILEQEELQIDYENQYRSEKKVSHNIKVNVRPGYDVDQLEKKLWRWAGKPI</sequence>
<dbReference type="OrthoDB" id="1918961at2759"/>
<evidence type="ECO:0000256" key="1">
    <source>
        <dbReference type="SAM" id="MobiDB-lite"/>
    </source>
</evidence>